<evidence type="ECO:0008006" key="4">
    <source>
        <dbReference type="Google" id="ProtNLM"/>
    </source>
</evidence>
<comment type="caution">
    <text evidence="2">The sequence shown here is derived from an EMBL/GenBank/DDBJ whole genome shotgun (WGS) entry which is preliminary data.</text>
</comment>
<dbReference type="Proteomes" id="UP000605086">
    <property type="component" value="Unassembled WGS sequence"/>
</dbReference>
<evidence type="ECO:0000313" key="3">
    <source>
        <dbReference type="Proteomes" id="UP000605086"/>
    </source>
</evidence>
<protein>
    <recommendedName>
        <fullName evidence="4">DUF385 domain-containing protein</fullName>
    </recommendedName>
</protein>
<feature type="transmembrane region" description="Helical" evidence="1">
    <location>
        <begin position="35"/>
        <end position="52"/>
    </location>
</feature>
<evidence type="ECO:0000313" key="2">
    <source>
        <dbReference type="EMBL" id="NUB03127.1"/>
    </source>
</evidence>
<dbReference type="EMBL" id="WHOS01000055">
    <property type="protein sequence ID" value="NUB03127.1"/>
    <property type="molecule type" value="Genomic_DNA"/>
</dbReference>
<gene>
    <name evidence="2" type="ORF">GBZ48_28260</name>
</gene>
<accession>A0ABX2KR98</accession>
<evidence type="ECO:0000256" key="1">
    <source>
        <dbReference type="SAM" id="Phobius"/>
    </source>
</evidence>
<keyword evidence="1" id="KW-1133">Transmembrane helix</keyword>
<name>A0ABX2KR98_9PROT</name>
<organism evidence="2 3">
    <name type="scientific">Azospirillum melinis</name>
    <dbReference type="NCBI Taxonomy" id="328839"/>
    <lineage>
        <taxon>Bacteria</taxon>
        <taxon>Pseudomonadati</taxon>
        <taxon>Pseudomonadota</taxon>
        <taxon>Alphaproteobacteria</taxon>
        <taxon>Rhodospirillales</taxon>
        <taxon>Azospirillaceae</taxon>
        <taxon>Azospirillum</taxon>
    </lineage>
</organism>
<dbReference type="RefSeq" id="WP_174474081.1">
    <property type="nucleotide sequence ID" value="NZ_JAGINN010000024.1"/>
</dbReference>
<sequence>MRVSKWQAILRGSYARDLVFAAFLLGGWYQLDLPWPYLLVAAILLIVVPVVFQLPGNWPRRMTAEKWDEVLRGPVVHFTTPERAMEMARGGSSKEGRMPGWVHVRPSSGRKDSVGLKGRKAAYAFAGFPTRGDWVRNVGKHATVAVVIDPSTLDLRDVRYRTADGAVMLLDGYHGPAELVEVRPDPTDERVRLTAGKALGAVPATE</sequence>
<proteinExistence type="predicted"/>
<keyword evidence="3" id="KW-1185">Reference proteome</keyword>
<keyword evidence="1" id="KW-0812">Transmembrane</keyword>
<reference evidence="2 3" key="1">
    <citation type="submission" date="2019-10" db="EMBL/GenBank/DDBJ databases">
        <title>Genome sequence of Azospirillum melinis.</title>
        <authorList>
            <person name="Ambrosini A."/>
            <person name="Sant'Anna F.H."/>
            <person name="Cassan F.D."/>
            <person name="Souza E.M."/>
            <person name="Passaglia L.M.P."/>
        </authorList>
    </citation>
    <scope>NUCLEOTIDE SEQUENCE [LARGE SCALE GENOMIC DNA]</scope>
    <source>
        <strain evidence="2 3">TMCY0552</strain>
    </source>
</reference>
<feature type="transmembrane region" description="Helical" evidence="1">
    <location>
        <begin position="12"/>
        <end position="29"/>
    </location>
</feature>
<keyword evidence="1" id="KW-0472">Membrane</keyword>